<evidence type="ECO:0000256" key="1">
    <source>
        <dbReference type="SAM" id="Phobius"/>
    </source>
</evidence>
<keyword evidence="1" id="KW-1133">Transmembrane helix</keyword>
<organism evidence="2 3">
    <name type="scientific">Roseibium porphyridii</name>
    <dbReference type="NCBI Taxonomy" id="2866279"/>
    <lineage>
        <taxon>Bacteria</taxon>
        <taxon>Pseudomonadati</taxon>
        <taxon>Pseudomonadota</taxon>
        <taxon>Alphaproteobacteria</taxon>
        <taxon>Hyphomicrobiales</taxon>
        <taxon>Stappiaceae</taxon>
        <taxon>Roseibium</taxon>
    </lineage>
</organism>
<evidence type="ECO:0008006" key="4">
    <source>
        <dbReference type="Google" id="ProtNLM"/>
    </source>
</evidence>
<feature type="transmembrane region" description="Helical" evidence="1">
    <location>
        <begin position="6"/>
        <end position="27"/>
    </location>
</feature>
<name>A0ABY8F986_9HYPH</name>
<reference evidence="2 3" key="1">
    <citation type="submission" date="2023-03" db="EMBL/GenBank/DDBJ databases">
        <title>Roseibium porphyridii sp. nov. and Roseibium rhodosorbium sp. nov. isolated from marine algae, Porphyridium cruentum and Rhodosorus marinus, respectively.</title>
        <authorList>
            <person name="Lee M.W."/>
            <person name="Choi B.J."/>
            <person name="Lee J.K."/>
            <person name="Choi D.G."/>
            <person name="Baek J.H."/>
            <person name="Bayburt H."/>
            <person name="Kim J.M."/>
            <person name="Han D.M."/>
            <person name="Kim K.H."/>
            <person name="Jeon C.O."/>
        </authorList>
    </citation>
    <scope>NUCLEOTIDE SEQUENCE [LARGE SCALE GENOMIC DNA]</scope>
    <source>
        <strain evidence="2 3">KMA01</strain>
    </source>
</reference>
<proteinExistence type="predicted"/>
<accession>A0ABY8F986</accession>
<gene>
    <name evidence="2" type="ORF">K1718_11175</name>
</gene>
<dbReference type="EMBL" id="CP120863">
    <property type="protein sequence ID" value="WFE91891.1"/>
    <property type="molecule type" value="Genomic_DNA"/>
</dbReference>
<keyword evidence="3" id="KW-1185">Reference proteome</keyword>
<feature type="transmembrane region" description="Helical" evidence="1">
    <location>
        <begin position="123"/>
        <end position="147"/>
    </location>
</feature>
<protein>
    <recommendedName>
        <fullName evidence="4">DedA family protein</fullName>
    </recommendedName>
</protein>
<feature type="transmembrane region" description="Helical" evidence="1">
    <location>
        <begin position="159"/>
        <end position="178"/>
    </location>
</feature>
<feature type="transmembrane region" description="Helical" evidence="1">
    <location>
        <begin position="39"/>
        <end position="61"/>
    </location>
</feature>
<dbReference type="RefSeq" id="WP_265684447.1">
    <property type="nucleotide sequence ID" value="NZ_CP120863.1"/>
</dbReference>
<evidence type="ECO:0000313" key="2">
    <source>
        <dbReference type="EMBL" id="WFE91891.1"/>
    </source>
</evidence>
<evidence type="ECO:0000313" key="3">
    <source>
        <dbReference type="Proteomes" id="UP001209803"/>
    </source>
</evidence>
<keyword evidence="1" id="KW-0472">Membrane</keyword>
<sequence>MRPGSSTYAAIWGFAEATLFFIVPDVLLSSLALTSLKKALLACIWASLAAAFGGITVWLMISSYPQETKAVLLWVPGISQTTFNKVGQLLSNGTYSGMVIGAFTGVPYKIFAAEAGSTNLNPVLFLLLSPLARLPRFAVIVLVTWSLSRLTRGHMSNAAMLALCLTLWILFYVFYFAMVGW</sequence>
<keyword evidence="1" id="KW-0812">Transmembrane</keyword>
<dbReference type="Proteomes" id="UP001209803">
    <property type="component" value="Chromosome"/>
</dbReference>